<organism evidence="3">
    <name type="scientific">candidate division WOR-3 bacterium</name>
    <dbReference type="NCBI Taxonomy" id="2052148"/>
    <lineage>
        <taxon>Bacteria</taxon>
        <taxon>Bacteria division WOR-3</taxon>
    </lineage>
</organism>
<proteinExistence type="predicted"/>
<feature type="transmembrane region" description="Helical" evidence="1">
    <location>
        <begin position="62"/>
        <end position="83"/>
    </location>
</feature>
<name>A0A7C6EDB7_UNCW3</name>
<dbReference type="AlphaFoldDB" id="A0A7C6EDB7"/>
<dbReference type="SUPFAM" id="SSF103481">
    <property type="entry name" value="Multidrug resistance efflux transporter EmrE"/>
    <property type="match status" value="1"/>
</dbReference>
<keyword evidence="1" id="KW-1133">Transmembrane helix</keyword>
<comment type="caution">
    <text evidence="3">The sequence shown here is derived from an EMBL/GenBank/DDBJ whole genome shotgun (WGS) entry which is preliminary data.</text>
</comment>
<evidence type="ECO:0000259" key="2">
    <source>
        <dbReference type="Pfam" id="PF00892"/>
    </source>
</evidence>
<dbReference type="Gene3D" id="1.10.3730.20">
    <property type="match status" value="1"/>
</dbReference>
<feature type="transmembrane region" description="Helical" evidence="1">
    <location>
        <begin position="5"/>
        <end position="24"/>
    </location>
</feature>
<dbReference type="InterPro" id="IPR037185">
    <property type="entry name" value="EmrE-like"/>
</dbReference>
<feature type="transmembrane region" description="Helical" evidence="1">
    <location>
        <begin position="116"/>
        <end position="132"/>
    </location>
</feature>
<dbReference type="EMBL" id="DTLI01000099">
    <property type="protein sequence ID" value="HHS51982.1"/>
    <property type="molecule type" value="Genomic_DNA"/>
</dbReference>
<reference evidence="3" key="1">
    <citation type="journal article" date="2020" name="mSystems">
        <title>Genome- and Community-Level Interaction Insights into Carbon Utilization and Element Cycling Functions of Hydrothermarchaeota in Hydrothermal Sediment.</title>
        <authorList>
            <person name="Zhou Z."/>
            <person name="Liu Y."/>
            <person name="Xu W."/>
            <person name="Pan J."/>
            <person name="Luo Z.H."/>
            <person name="Li M."/>
        </authorList>
    </citation>
    <scope>NUCLEOTIDE SEQUENCE [LARGE SCALE GENOMIC DNA]</scope>
    <source>
        <strain evidence="3">SpSt-876</strain>
    </source>
</reference>
<sequence length="133" mass="14743">MDYRIYCLIALVGWGIWGFTSKVLTRNMNMTLLIFFATIAPIIFITIYTFSTTSVRIDRFAIFAFLVGLVSSIATISFYLALAKGPASVVIPFTGLYFIIPAILGFIILKEPLNPFHIVGIILAVIAIILFSL</sequence>
<keyword evidence="1" id="KW-0472">Membrane</keyword>
<protein>
    <recommendedName>
        <fullName evidence="2">EamA domain-containing protein</fullName>
    </recommendedName>
</protein>
<dbReference type="InterPro" id="IPR000620">
    <property type="entry name" value="EamA_dom"/>
</dbReference>
<feature type="domain" description="EamA" evidence="2">
    <location>
        <begin position="5"/>
        <end position="132"/>
    </location>
</feature>
<feature type="transmembrane region" description="Helical" evidence="1">
    <location>
        <begin position="89"/>
        <end position="109"/>
    </location>
</feature>
<feature type="transmembrane region" description="Helical" evidence="1">
    <location>
        <begin position="30"/>
        <end position="50"/>
    </location>
</feature>
<dbReference type="GO" id="GO:0016020">
    <property type="term" value="C:membrane"/>
    <property type="evidence" value="ECO:0007669"/>
    <property type="project" value="InterPro"/>
</dbReference>
<evidence type="ECO:0000256" key="1">
    <source>
        <dbReference type="SAM" id="Phobius"/>
    </source>
</evidence>
<dbReference type="Pfam" id="PF00892">
    <property type="entry name" value="EamA"/>
    <property type="match status" value="1"/>
</dbReference>
<evidence type="ECO:0000313" key="3">
    <source>
        <dbReference type="EMBL" id="HHS51982.1"/>
    </source>
</evidence>
<keyword evidence="1" id="KW-0812">Transmembrane</keyword>
<gene>
    <name evidence="3" type="ORF">ENW73_03810</name>
</gene>
<accession>A0A7C6EDB7</accession>